<dbReference type="InterPro" id="IPR004401">
    <property type="entry name" value="YbaB/EbfC"/>
</dbReference>
<keyword evidence="2" id="KW-1185">Reference proteome</keyword>
<dbReference type="GO" id="GO:0003677">
    <property type="term" value="F:DNA binding"/>
    <property type="evidence" value="ECO:0007669"/>
    <property type="project" value="UniProtKB-KW"/>
</dbReference>
<reference evidence="1 2" key="1">
    <citation type="submission" date="2019-06" db="EMBL/GenBank/DDBJ databases">
        <title>Sequencing the genomes of 1000 actinobacteria strains.</title>
        <authorList>
            <person name="Klenk H.-P."/>
        </authorList>
    </citation>
    <scope>NUCLEOTIDE SEQUENCE [LARGE SCALE GENOMIC DNA]</scope>
    <source>
        <strain evidence="1 2">DSM 43866</strain>
    </source>
</reference>
<proteinExistence type="predicted"/>
<dbReference type="EMBL" id="VIWY01000003">
    <property type="protein sequence ID" value="TWG21087.1"/>
    <property type="molecule type" value="Genomic_DNA"/>
</dbReference>
<protein>
    <submittedName>
        <fullName evidence="1">YbaB/EbfC DNA-binding family protein</fullName>
    </submittedName>
</protein>
<evidence type="ECO:0000313" key="2">
    <source>
        <dbReference type="Proteomes" id="UP000320239"/>
    </source>
</evidence>
<keyword evidence="1" id="KW-0238">DNA-binding</keyword>
<dbReference type="Pfam" id="PF02575">
    <property type="entry name" value="YbaB_DNA_bd"/>
    <property type="match status" value="1"/>
</dbReference>
<gene>
    <name evidence="1" type="ORF">FHX34_103617</name>
</gene>
<accession>A0A561WB40</accession>
<dbReference type="RefSeq" id="WP_164466068.1">
    <property type="nucleotide sequence ID" value="NZ_BOMX01000115.1"/>
</dbReference>
<comment type="caution">
    <text evidence="1">The sequence shown here is derived from an EMBL/GenBank/DDBJ whole genome shotgun (WGS) entry which is preliminary data.</text>
</comment>
<evidence type="ECO:0000313" key="1">
    <source>
        <dbReference type="EMBL" id="TWG21087.1"/>
    </source>
</evidence>
<dbReference type="AlphaFoldDB" id="A0A561WB40"/>
<dbReference type="Gene3D" id="3.30.1310.10">
    <property type="entry name" value="Nucleoid-associated protein YbaB-like domain"/>
    <property type="match status" value="1"/>
</dbReference>
<sequence length="133" mass="14450">MASDAEPLLEPGMALDRLAAWQHDIDQVVARTRAATARLAALRVSASDPRGLVRVTLDAQGTLHDIRFTARLDHYDPDVVSRTIMAAVRDARRRAAGDSALVIEETLGSASVAARELTARVAERLRTSPEDRP</sequence>
<dbReference type="InterPro" id="IPR036894">
    <property type="entry name" value="YbaB-like_sf"/>
</dbReference>
<dbReference type="SUPFAM" id="SSF82607">
    <property type="entry name" value="YbaB-like"/>
    <property type="match status" value="1"/>
</dbReference>
<organism evidence="1 2">
    <name type="scientific">Actinoplanes teichomyceticus</name>
    <dbReference type="NCBI Taxonomy" id="1867"/>
    <lineage>
        <taxon>Bacteria</taxon>
        <taxon>Bacillati</taxon>
        <taxon>Actinomycetota</taxon>
        <taxon>Actinomycetes</taxon>
        <taxon>Micromonosporales</taxon>
        <taxon>Micromonosporaceae</taxon>
        <taxon>Actinoplanes</taxon>
    </lineage>
</organism>
<name>A0A561WB40_ACTTI</name>
<dbReference type="Proteomes" id="UP000320239">
    <property type="component" value="Unassembled WGS sequence"/>
</dbReference>